<name>A0ABZ2M873_9BACT</name>
<gene>
    <name evidence="1" type="ORF">LZC94_15885</name>
</gene>
<dbReference type="RefSeq" id="WP_394828334.1">
    <property type="nucleotide sequence ID" value="NZ_CP089984.1"/>
</dbReference>
<organism evidence="1 2">
    <name type="scientific">Pendulispora albinea</name>
    <dbReference type="NCBI Taxonomy" id="2741071"/>
    <lineage>
        <taxon>Bacteria</taxon>
        <taxon>Pseudomonadati</taxon>
        <taxon>Myxococcota</taxon>
        <taxon>Myxococcia</taxon>
        <taxon>Myxococcales</taxon>
        <taxon>Sorangiineae</taxon>
        <taxon>Pendulisporaceae</taxon>
        <taxon>Pendulispora</taxon>
    </lineage>
</organism>
<dbReference type="EMBL" id="CP089984">
    <property type="protein sequence ID" value="WXB18705.1"/>
    <property type="molecule type" value="Genomic_DNA"/>
</dbReference>
<evidence type="ECO:0000313" key="2">
    <source>
        <dbReference type="Proteomes" id="UP001370348"/>
    </source>
</evidence>
<evidence type="ECO:0000313" key="1">
    <source>
        <dbReference type="EMBL" id="WXB18705.1"/>
    </source>
</evidence>
<dbReference type="Proteomes" id="UP001370348">
    <property type="component" value="Chromosome"/>
</dbReference>
<proteinExistence type="predicted"/>
<keyword evidence="2" id="KW-1185">Reference proteome</keyword>
<sequence length="77" mass="8437">MEDFDEPVKQLYFVWCDDSPEGCAGLLHPLILEVGKTSVYAAHDGREAPLELPGLELSKAEEVHGTHVHLQNTQGAP</sequence>
<accession>A0ABZ2M873</accession>
<protein>
    <submittedName>
        <fullName evidence="1">Uncharacterized protein</fullName>
    </submittedName>
</protein>
<reference evidence="1 2" key="1">
    <citation type="submission" date="2021-12" db="EMBL/GenBank/DDBJ databases">
        <title>Discovery of the Pendulisporaceae a myxobacterial family with distinct sporulation behavior and unique specialized metabolism.</title>
        <authorList>
            <person name="Garcia R."/>
            <person name="Popoff A."/>
            <person name="Bader C.D."/>
            <person name="Loehr J."/>
            <person name="Walesch S."/>
            <person name="Walt C."/>
            <person name="Boldt J."/>
            <person name="Bunk B."/>
            <person name="Haeckl F.J.F.P.J."/>
            <person name="Gunesch A.P."/>
            <person name="Birkelbach J."/>
            <person name="Nuebel U."/>
            <person name="Pietschmann T."/>
            <person name="Bach T."/>
            <person name="Mueller R."/>
        </authorList>
    </citation>
    <scope>NUCLEOTIDE SEQUENCE [LARGE SCALE GENOMIC DNA]</scope>
    <source>
        <strain evidence="1 2">MSr11954</strain>
    </source>
</reference>